<sequence length="346" mass="37768">MSKLHNRKKEVVIMKKRIRLVVILLAAIVLLCGIVGTQAALAKKYRIAYLSPSFDISDAWERIWIAMQYRLDELGVDYELITLATSSHVAHEEQLNQVESVIMRGVDYVMLGPTAFDACVPALKTLGEAGVPVVVYNYTQAHEDPEARAAVIQYIGFDHGFGGRLVGAWIATHLSGKGEIAVIYGAPGPISDGRGGEAIKVLNLFPDIEVVFEYYADFNRVKAYEATNDLLMAQPDINVIYCCSTAMALGAASAVAEVGKSDQIAIIGFGCTGEELEAIRKGTMAASPLRLIDDSGVGIADAFYAHMQGKKIPQIWSGPFVMVDNYEEGKGWYERATRISKPIMGR</sequence>
<dbReference type="Gene3D" id="3.40.50.2300">
    <property type="match status" value="2"/>
</dbReference>
<keyword evidence="3" id="KW-0732">Signal</keyword>
<name>A0A523URY6_UNCAE</name>
<accession>A0A523URY6</accession>
<comment type="similarity">
    <text evidence="2">Belongs to the bacterial solute-binding protein 2 family.</text>
</comment>
<gene>
    <name evidence="5" type="ORF">E3J59_03935</name>
</gene>
<evidence type="ECO:0000313" key="5">
    <source>
        <dbReference type="EMBL" id="TET45300.1"/>
    </source>
</evidence>
<dbReference type="GO" id="GO:0030246">
    <property type="term" value="F:carbohydrate binding"/>
    <property type="evidence" value="ECO:0007669"/>
    <property type="project" value="UniProtKB-ARBA"/>
</dbReference>
<dbReference type="Pfam" id="PF13407">
    <property type="entry name" value="Peripla_BP_4"/>
    <property type="match status" value="1"/>
</dbReference>
<comment type="caution">
    <text evidence="5">The sequence shown here is derived from an EMBL/GenBank/DDBJ whole genome shotgun (WGS) entry which is preliminary data.</text>
</comment>
<dbReference type="SUPFAM" id="SSF53822">
    <property type="entry name" value="Periplasmic binding protein-like I"/>
    <property type="match status" value="1"/>
</dbReference>
<evidence type="ECO:0000256" key="1">
    <source>
        <dbReference type="ARBA" id="ARBA00004196"/>
    </source>
</evidence>
<reference evidence="5 6" key="1">
    <citation type="submission" date="2019-03" db="EMBL/GenBank/DDBJ databases">
        <title>Metabolic potential of uncultured bacteria and archaea associated with petroleum seepage in deep-sea sediments.</title>
        <authorList>
            <person name="Dong X."/>
            <person name="Hubert C."/>
        </authorList>
    </citation>
    <scope>NUCLEOTIDE SEQUENCE [LARGE SCALE GENOMIC DNA]</scope>
    <source>
        <strain evidence="5">E29_bin78</strain>
    </source>
</reference>
<dbReference type="GO" id="GO:0030313">
    <property type="term" value="C:cell envelope"/>
    <property type="evidence" value="ECO:0007669"/>
    <property type="project" value="UniProtKB-SubCell"/>
</dbReference>
<dbReference type="InterPro" id="IPR028082">
    <property type="entry name" value="Peripla_BP_I"/>
</dbReference>
<dbReference type="AlphaFoldDB" id="A0A523URY6"/>
<evidence type="ECO:0000256" key="2">
    <source>
        <dbReference type="ARBA" id="ARBA00007639"/>
    </source>
</evidence>
<evidence type="ECO:0000313" key="6">
    <source>
        <dbReference type="Proteomes" id="UP000320679"/>
    </source>
</evidence>
<dbReference type="InterPro" id="IPR025997">
    <property type="entry name" value="SBP_2_dom"/>
</dbReference>
<comment type="subcellular location">
    <subcellularLocation>
        <location evidence="1">Cell envelope</location>
    </subcellularLocation>
</comment>
<protein>
    <recommendedName>
        <fullName evidence="4">Periplasmic binding protein domain-containing protein</fullName>
    </recommendedName>
</protein>
<dbReference type="PANTHER" id="PTHR46847">
    <property type="entry name" value="D-ALLOSE-BINDING PERIPLASMIC PROTEIN-RELATED"/>
    <property type="match status" value="1"/>
</dbReference>
<dbReference type="EMBL" id="SOJK01000171">
    <property type="protein sequence ID" value="TET45300.1"/>
    <property type="molecule type" value="Genomic_DNA"/>
</dbReference>
<evidence type="ECO:0000259" key="4">
    <source>
        <dbReference type="Pfam" id="PF13407"/>
    </source>
</evidence>
<feature type="domain" description="Periplasmic binding protein" evidence="4">
    <location>
        <begin position="47"/>
        <end position="311"/>
    </location>
</feature>
<organism evidence="5 6">
    <name type="scientific">Aerophobetes bacterium</name>
    <dbReference type="NCBI Taxonomy" id="2030807"/>
    <lineage>
        <taxon>Bacteria</taxon>
        <taxon>Candidatus Aerophobota</taxon>
    </lineage>
</organism>
<dbReference type="PANTHER" id="PTHR46847:SF1">
    <property type="entry name" value="D-ALLOSE-BINDING PERIPLASMIC PROTEIN-RELATED"/>
    <property type="match status" value="1"/>
</dbReference>
<dbReference type="Proteomes" id="UP000320679">
    <property type="component" value="Unassembled WGS sequence"/>
</dbReference>
<evidence type="ECO:0000256" key="3">
    <source>
        <dbReference type="ARBA" id="ARBA00022729"/>
    </source>
</evidence>
<proteinExistence type="inferred from homology"/>